<proteinExistence type="predicted"/>
<protein>
    <recommendedName>
        <fullName evidence="1">C2H2-type domain-containing protein</fullName>
    </recommendedName>
</protein>
<name>A0A1J4JVB8_9EUKA</name>
<dbReference type="PROSITE" id="PS00028">
    <property type="entry name" value="ZINC_FINGER_C2H2_1"/>
    <property type="match status" value="1"/>
</dbReference>
<feature type="domain" description="C2H2-type" evidence="1">
    <location>
        <begin position="50"/>
        <end position="71"/>
    </location>
</feature>
<keyword evidence="3" id="KW-1185">Reference proteome</keyword>
<dbReference type="AlphaFoldDB" id="A0A1J4JVB8"/>
<gene>
    <name evidence="2" type="ORF">TRFO_06741</name>
</gene>
<dbReference type="Gene3D" id="3.30.160.60">
    <property type="entry name" value="Classic Zinc Finger"/>
    <property type="match status" value="1"/>
</dbReference>
<evidence type="ECO:0000313" key="2">
    <source>
        <dbReference type="EMBL" id="OHT03103.1"/>
    </source>
</evidence>
<dbReference type="Proteomes" id="UP000179807">
    <property type="component" value="Unassembled WGS sequence"/>
</dbReference>
<comment type="caution">
    <text evidence="2">The sequence shown here is derived from an EMBL/GenBank/DDBJ whole genome shotgun (WGS) entry which is preliminary data.</text>
</comment>
<dbReference type="GeneID" id="94827977"/>
<dbReference type="RefSeq" id="XP_068356239.1">
    <property type="nucleotide sequence ID" value="XM_068493273.1"/>
</dbReference>
<evidence type="ECO:0000313" key="3">
    <source>
        <dbReference type="Proteomes" id="UP000179807"/>
    </source>
</evidence>
<dbReference type="SMART" id="SM00355">
    <property type="entry name" value="ZnF_C2H2"/>
    <property type="match status" value="4"/>
</dbReference>
<evidence type="ECO:0000259" key="1">
    <source>
        <dbReference type="PROSITE" id="PS00028"/>
    </source>
</evidence>
<dbReference type="VEuPathDB" id="TrichDB:TRFO_06741"/>
<dbReference type="InterPro" id="IPR013087">
    <property type="entry name" value="Znf_C2H2_type"/>
</dbReference>
<dbReference type="EMBL" id="MLAK01000838">
    <property type="protein sequence ID" value="OHT03103.1"/>
    <property type="molecule type" value="Genomic_DNA"/>
</dbReference>
<sequence>MGDREKNYPCPICIRGKYKENALIQHLIDKHPDYPASKNINTNYTFPRTCGVCSQKLSTPVAMMTHYSQYHTREYENLKTILGFDFANPNVEFDQSQPLDIIYNLPPIQVNIIRNDQDFFPKLSKYIENSPIMYSILQKSNLLIICSSIGINLMDLRTPNLGIFLTKICVNQVPIIAFLNPAEAEYLKQMNICLSTNILDDPFSCTKFPLFVRTFAPPISQNEDDMIDITKKILKTDLRKCLINIAIAYAYLSAVGYFPRVQNIQEQQKKARKETTVKCPCCDTSSMDMLSTYRHLFRMHQFPQSIMNQFKLADQPKGVFVCDKCHEKNIRNFDDLMVHVYNHHRCDLLQKTLIQMKLNPGYVKEYPELMLFLEKELENVKTC</sequence>
<reference evidence="2" key="1">
    <citation type="submission" date="2016-10" db="EMBL/GenBank/DDBJ databases">
        <authorList>
            <person name="Benchimol M."/>
            <person name="Almeida L.G."/>
            <person name="Vasconcelos A.T."/>
            <person name="Perreira-Neves A."/>
            <person name="Rosa I.A."/>
            <person name="Tasca T."/>
            <person name="Bogo M.R."/>
            <person name="de Souza W."/>
        </authorList>
    </citation>
    <scope>NUCLEOTIDE SEQUENCE [LARGE SCALE GENOMIC DNA]</scope>
    <source>
        <strain evidence="2">K</strain>
    </source>
</reference>
<organism evidence="2 3">
    <name type="scientific">Tritrichomonas foetus</name>
    <dbReference type="NCBI Taxonomy" id="1144522"/>
    <lineage>
        <taxon>Eukaryota</taxon>
        <taxon>Metamonada</taxon>
        <taxon>Parabasalia</taxon>
        <taxon>Tritrichomonadida</taxon>
        <taxon>Tritrichomonadidae</taxon>
        <taxon>Tritrichomonas</taxon>
    </lineage>
</organism>
<accession>A0A1J4JVB8</accession>